<organism evidence="15 16">
    <name type="scientific">Malaciobacter mytili LMG 24559</name>
    <dbReference type="NCBI Taxonomy" id="1032238"/>
    <lineage>
        <taxon>Bacteria</taxon>
        <taxon>Pseudomonadati</taxon>
        <taxon>Campylobacterota</taxon>
        <taxon>Epsilonproteobacteria</taxon>
        <taxon>Campylobacterales</taxon>
        <taxon>Arcobacteraceae</taxon>
        <taxon>Malaciobacter</taxon>
    </lineage>
</organism>
<evidence type="ECO:0000256" key="8">
    <source>
        <dbReference type="ARBA" id="ARBA00022777"/>
    </source>
</evidence>
<accession>A0AAX2ACQ0</accession>
<dbReference type="KEGG" id="amyt:AMYT_0142"/>
<evidence type="ECO:0000256" key="7">
    <source>
        <dbReference type="ARBA" id="ARBA00022741"/>
    </source>
</evidence>
<dbReference type="Gene3D" id="3.30.450.20">
    <property type="entry name" value="PAS domain"/>
    <property type="match status" value="2"/>
</dbReference>
<evidence type="ECO:0000256" key="12">
    <source>
        <dbReference type="ARBA" id="ARBA00023136"/>
    </source>
</evidence>
<evidence type="ECO:0000256" key="2">
    <source>
        <dbReference type="ARBA" id="ARBA00004651"/>
    </source>
</evidence>
<evidence type="ECO:0000256" key="9">
    <source>
        <dbReference type="ARBA" id="ARBA00022840"/>
    </source>
</evidence>
<dbReference type="Pfam" id="PF02518">
    <property type="entry name" value="HATPase_c"/>
    <property type="match status" value="1"/>
</dbReference>
<dbReference type="Pfam" id="PF00512">
    <property type="entry name" value="HisKA"/>
    <property type="match status" value="1"/>
</dbReference>
<dbReference type="GO" id="GO:0005524">
    <property type="term" value="F:ATP binding"/>
    <property type="evidence" value="ECO:0007669"/>
    <property type="project" value="UniProtKB-KW"/>
</dbReference>
<dbReference type="Pfam" id="PF08269">
    <property type="entry name" value="dCache_2"/>
    <property type="match status" value="1"/>
</dbReference>
<feature type="domain" description="Histidine kinase" evidence="14">
    <location>
        <begin position="414"/>
        <end position="634"/>
    </location>
</feature>
<evidence type="ECO:0000256" key="6">
    <source>
        <dbReference type="ARBA" id="ARBA00022692"/>
    </source>
</evidence>
<dbReference type="AlphaFoldDB" id="A0AAX2ACQ0"/>
<keyword evidence="10 13" id="KW-1133">Transmembrane helix</keyword>
<dbReference type="PANTHER" id="PTHR43065">
    <property type="entry name" value="SENSOR HISTIDINE KINASE"/>
    <property type="match status" value="1"/>
</dbReference>
<evidence type="ECO:0000313" key="15">
    <source>
        <dbReference type="EMBL" id="RXK12909.1"/>
    </source>
</evidence>
<dbReference type="InterPro" id="IPR036890">
    <property type="entry name" value="HATPase_C_sf"/>
</dbReference>
<dbReference type="PANTHER" id="PTHR43065:SF46">
    <property type="entry name" value="C4-DICARBOXYLATE TRANSPORT SENSOR PROTEIN DCTB"/>
    <property type="match status" value="1"/>
</dbReference>
<evidence type="ECO:0000256" key="3">
    <source>
        <dbReference type="ARBA" id="ARBA00012438"/>
    </source>
</evidence>
<feature type="transmembrane region" description="Helical" evidence="13">
    <location>
        <begin position="12"/>
        <end position="33"/>
    </location>
</feature>
<feature type="transmembrane region" description="Helical" evidence="13">
    <location>
        <begin position="349"/>
        <end position="368"/>
    </location>
</feature>
<evidence type="ECO:0000256" key="1">
    <source>
        <dbReference type="ARBA" id="ARBA00000085"/>
    </source>
</evidence>
<dbReference type="Gene3D" id="3.30.565.10">
    <property type="entry name" value="Histidine kinase-like ATPase, C-terminal domain"/>
    <property type="match status" value="1"/>
</dbReference>
<evidence type="ECO:0000256" key="11">
    <source>
        <dbReference type="ARBA" id="ARBA00023012"/>
    </source>
</evidence>
<protein>
    <recommendedName>
        <fullName evidence="3">histidine kinase</fullName>
        <ecNumber evidence="3">2.7.13.3</ecNumber>
    </recommendedName>
</protein>
<reference evidence="15 16" key="1">
    <citation type="submission" date="2017-09" db="EMBL/GenBank/DDBJ databases">
        <title>Genomics of the genus Arcobacter.</title>
        <authorList>
            <person name="Perez-Cataluna A."/>
            <person name="Figueras M.J."/>
            <person name="Salas-Masso N."/>
        </authorList>
    </citation>
    <scope>NUCLEOTIDE SEQUENCE [LARGE SCALE GENOMIC DNA]</scope>
    <source>
        <strain evidence="15 16">CECT 7386</strain>
    </source>
</reference>
<dbReference type="Gene3D" id="1.10.287.130">
    <property type="match status" value="1"/>
</dbReference>
<comment type="subcellular location">
    <subcellularLocation>
        <location evidence="2">Cell membrane</location>
        <topology evidence="2">Multi-pass membrane protein</topology>
    </subcellularLocation>
</comment>
<keyword evidence="16" id="KW-1185">Reference proteome</keyword>
<evidence type="ECO:0000259" key="14">
    <source>
        <dbReference type="PROSITE" id="PS50109"/>
    </source>
</evidence>
<proteinExistence type="predicted"/>
<gene>
    <name evidence="15" type="ORF">CP985_13860</name>
</gene>
<dbReference type="SUPFAM" id="SSF55874">
    <property type="entry name" value="ATPase domain of HSP90 chaperone/DNA topoisomerase II/histidine kinase"/>
    <property type="match status" value="1"/>
</dbReference>
<dbReference type="GO" id="GO:0000155">
    <property type="term" value="F:phosphorelay sensor kinase activity"/>
    <property type="evidence" value="ECO:0007669"/>
    <property type="project" value="InterPro"/>
</dbReference>
<dbReference type="InterPro" id="IPR003594">
    <property type="entry name" value="HATPase_dom"/>
</dbReference>
<dbReference type="InterPro" id="IPR033480">
    <property type="entry name" value="sCache_2"/>
</dbReference>
<sequence length="635" mass="74611">MLSEKEKSILKIIKLFPLFLIITFSIICSYIFFIEHNKHYVKETNALKEKFIYTEKTKIKNEVERIYEYISFHKSNSENELKELIKNQVEEAHFMMSGIYETYKNEKSKDEIIKIIKASLNKMRYLDGRGYFYIYDLKGNNIFHPILKFLEGKSLWEYRDITGKLIIQNGIKILKEKKETFDEWYWEEPTTKKVKRKIGFHKMFEPYNIFIGSGEYIEDFEEELKDKILEYIGKIKYIDNQGITIINQIGTILTHTNKDLIGKNVFNLKNSKDFSIYKEIIALSKTQSGYLSYEDTSLINKTEFINKISYIKALENWNWIIFSSFYKDSVNKQIQDRVENLEKDDKQTVTSFIVLAIILTLLMLLISYRITKILEKNFLEYRKRILEKIEENREKDNILAQQSKMAAMGEMIANIAHQWKQPLSVISTAVTGLKFEKEMGLLKDEDFNRGLDSIYNSVIHLSSTIDDFRNFFKPNKEKKVFDLKNIVEKTSKLISSQFDIYNIYFVKNIQNVKIFGQENELVQVMINLLNNAKDALKDKEGKRLIFIDIYKEDKKAFIVIKDTAGGIPSKNINKIFNAYFTTKGEEGTGIGLYMSKNIIEKSFESTIKVENSTFIYEKEQFSGAKFTIAFSCVED</sequence>
<name>A0AAX2ACQ0_9BACT</name>
<keyword evidence="7" id="KW-0547">Nucleotide-binding</keyword>
<evidence type="ECO:0000256" key="4">
    <source>
        <dbReference type="ARBA" id="ARBA00022475"/>
    </source>
</evidence>
<dbReference type="InterPro" id="IPR003661">
    <property type="entry name" value="HisK_dim/P_dom"/>
</dbReference>
<dbReference type="CDD" id="cd00082">
    <property type="entry name" value="HisKA"/>
    <property type="match status" value="1"/>
</dbReference>
<dbReference type="GO" id="GO:0005886">
    <property type="term" value="C:plasma membrane"/>
    <property type="evidence" value="ECO:0007669"/>
    <property type="project" value="UniProtKB-SubCell"/>
</dbReference>
<keyword evidence="11" id="KW-0902">Two-component regulatory system</keyword>
<keyword evidence="12 13" id="KW-0472">Membrane</keyword>
<evidence type="ECO:0000256" key="13">
    <source>
        <dbReference type="SAM" id="Phobius"/>
    </source>
</evidence>
<dbReference type="InterPro" id="IPR036097">
    <property type="entry name" value="HisK_dim/P_sf"/>
</dbReference>
<evidence type="ECO:0000256" key="10">
    <source>
        <dbReference type="ARBA" id="ARBA00022989"/>
    </source>
</evidence>
<dbReference type="PROSITE" id="PS50109">
    <property type="entry name" value="HIS_KIN"/>
    <property type="match status" value="1"/>
</dbReference>
<keyword evidence="9" id="KW-0067">ATP-binding</keyword>
<dbReference type="EMBL" id="NXID01000072">
    <property type="protein sequence ID" value="RXK12909.1"/>
    <property type="molecule type" value="Genomic_DNA"/>
</dbReference>
<dbReference type="EC" id="2.7.13.3" evidence="3"/>
<dbReference type="SUPFAM" id="SSF47384">
    <property type="entry name" value="Homodimeric domain of signal transducing histidine kinase"/>
    <property type="match status" value="1"/>
</dbReference>
<evidence type="ECO:0000313" key="16">
    <source>
        <dbReference type="Proteomes" id="UP000290092"/>
    </source>
</evidence>
<comment type="caution">
    <text evidence="15">The sequence shown here is derived from an EMBL/GenBank/DDBJ whole genome shotgun (WGS) entry which is preliminary data.</text>
</comment>
<dbReference type="RefSeq" id="WP_114840661.1">
    <property type="nucleotide sequence ID" value="NZ_CP031219.1"/>
</dbReference>
<keyword evidence="4" id="KW-1003">Cell membrane</keyword>
<evidence type="ECO:0000256" key="5">
    <source>
        <dbReference type="ARBA" id="ARBA00022679"/>
    </source>
</evidence>
<dbReference type="SMART" id="SM00387">
    <property type="entry name" value="HATPase_c"/>
    <property type="match status" value="1"/>
</dbReference>
<dbReference type="Proteomes" id="UP000290092">
    <property type="component" value="Unassembled WGS sequence"/>
</dbReference>
<dbReference type="SMART" id="SM01049">
    <property type="entry name" value="Cache_2"/>
    <property type="match status" value="1"/>
</dbReference>
<keyword evidence="5" id="KW-0808">Transferase</keyword>
<dbReference type="InterPro" id="IPR004010">
    <property type="entry name" value="Double_Cache_2"/>
</dbReference>
<keyword evidence="6 13" id="KW-0812">Transmembrane</keyword>
<dbReference type="InterPro" id="IPR005467">
    <property type="entry name" value="His_kinase_dom"/>
</dbReference>
<keyword evidence="8 15" id="KW-0418">Kinase</keyword>
<comment type="catalytic activity">
    <reaction evidence="1">
        <text>ATP + protein L-histidine = ADP + protein N-phospho-L-histidine.</text>
        <dbReference type="EC" id="2.7.13.3"/>
    </reaction>
</comment>